<reference evidence="8 9" key="1">
    <citation type="submission" date="2018-08" db="EMBL/GenBank/DDBJ databases">
        <title>Form III RuBisCO-mediated autotrophy in Thermodesulfobium bacteria.</title>
        <authorList>
            <person name="Toshchakov S.V."/>
            <person name="Kublanov I.V."/>
            <person name="Frolov E."/>
            <person name="Bonch-Osmolovskaya E.A."/>
            <person name="Tourova T.P."/>
            <person name="Chernych N.A."/>
            <person name="Lebedinsky A.V."/>
        </authorList>
    </citation>
    <scope>NUCLEOTIDE SEQUENCE [LARGE SCALE GENOMIC DNA]</scope>
    <source>
        <strain evidence="8 9">SR</strain>
    </source>
</reference>
<name>A0A3D8P3S7_9THEO</name>
<feature type="compositionally biased region" description="Gly residues" evidence="6">
    <location>
        <begin position="43"/>
        <end position="53"/>
    </location>
</feature>
<dbReference type="InterPro" id="IPR030878">
    <property type="entry name" value="Ribosomal_uL15"/>
</dbReference>
<dbReference type="GO" id="GO:0022625">
    <property type="term" value="C:cytosolic large ribosomal subunit"/>
    <property type="evidence" value="ECO:0007669"/>
    <property type="project" value="TreeGrafter"/>
</dbReference>
<evidence type="ECO:0000256" key="5">
    <source>
        <dbReference type="RuleBase" id="RU003888"/>
    </source>
</evidence>
<organism evidence="8 9">
    <name type="scientific">Ammonifex thiophilus</name>
    <dbReference type="NCBI Taxonomy" id="444093"/>
    <lineage>
        <taxon>Bacteria</taxon>
        <taxon>Bacillati</taxon>
        <taxon>Bacillota</taxon>
        <taxon>Clostridia</taxon>
        <taxon>Thermoanaerobacterales</taxon>
        <taxon>Thermoanaerobacteraceae</taxon>
        <taxon>Ammonifex</taxon>
    </lineage>
</organism>
<dbReference type="PANTHER" id="PTHR12934:SF11">
    <property type="entry name" value="LARGE RIBOSOMAL SUBUNIT PROTEIN UL15M"/>
    <property type="match status" value="1"/>
</dbReference>
<comment type="similarity">
    <text evidence="1 4 5">Belongs to the universal ribosomal protein uL15 family.</text>
</comment>
<evidence type="ECO:0000256" key="1">
    <source>
        <dbReference type="ARBA" id="ARBA00007320"/>
    </source>
</evidence>
<protein>
    <recommendedName>
        <fullName evidence="4">Large ribosomal subunit protein uL15</fullName>
    </recommendedName>
</protein>
<feature type="domain" description="Large ribosomal subunit protein uL15/eL18" evidence="7">
    <location>
        <begin position="77"/>
        <end position="144"/>
    </location>
</feature>
<dbReference type="InterPro" id="IPR001196">
    <property type="entry name" value="Ribosomal_uL15_CS"/>
</dbReference>
<dbReference type="Pfam" id="PF00828">
    <property type="entry name" value="Ribosomal_L27A"/>
    <property type="match status" value="1"/>
</dbReference>
<accession>A0A3D8P3S7</accession>
<evidence type="ECO:0000256" key="2">
    <source>
        <dbReference type="ARBA" id="ARBA00022980"/>
    </source>
</evidence>
<keyword evidence="4" id="KW-0699">rRNA-binding</keyword>
<gene>
    <name evidence="4" type="primary">rplO</name>
    <name evidence="8" type="ORF">DXX99_05165</name>
</gene>
<evidence type="ECO:0000256" key="6">
    <source>
        <dbReference type="SAM" id="MobiDB-lite"/>
    </source>
</evidence>
<dbReference type="InterPro" id="IPR005749">
    <property type="entry name" value="Ribosomal_uL15_bac-type"/>
</dbReference>
<dbReference type="NCBIfam" id="TIGR01071">
    <property type="entry name" value="rplO_bact"/>
    <property type="match status" value="1"/>
</dbReference>
<dbReference type="Proteomes" id="UP000256329">
    <property type="component" value="Unassembled WGS sequence"/>
</dbReference>
<dbReference type="PROSITE" id="PS00475">
    <property type="entry name" value="RIBOSOMAL_L15"/>
    <property type="match status" value="1"/>
</dbReference>
<keyword evidence="9" id="KW-1185">Reference proteome</keyword>
<dbReference type="RefSeq" id="WP_115792521.1">
    <property type="nucleotide sequence ID" value="NZ_QSLN01000005.1"/>
</dbReference>
<keyword evidence="2 4" id="KW-0689">Ribosomal protein</keyword>
<dbReference type="GO" id="GO:0006412">
    <property type="term" value="P:translation"/>
    <property type="evidence" value="ECO:0007669"/>
    <property type="project" value="UniProtKB-UniRule"/>
</dbReference>
<comment type="subunit">
    <text evidence="4">Part of the 50S ribosomal subunit.</text>
</comment>
<comment type="function">
    <text evidence="4">Binds to the 23S rRNA.</text>
</comment>
<feature type="region of interest" description="Disordered" evidence="6">
    <location>
        <begin position="1"/>
        <end position="64"/>
    </location>
</feature>
<dbReference type="OrthoDB" id="9810293at2"/>
<keyword evidence="3 4" id="KW-0687">Ribonucleoprotein</keyword>
<dbReference type="InterPro" id="IPR036227">
    <property type="entry name" value="Ribosomal_uL15/eL18_sf"/>
</dbReference>
<evidence type="ECO:0000259" key="7">
    <source>
        <dbReference type="Pfam" id="PF00828"/>
    </source>
</evidence>
<evidence type="ECO:0000313" key="8">
    <source>
        <dbReference type="EMBL" id="RDV83465.1"/>
    </source>
</evidence>
<dbReference type="InterPro" id="IPR021131">
    <property type="entry name" value="Ribosomal_uL15/eL18"/>
</dbReference>
<dbReference type="SUPFAM" id="SSF52080">
    <property type="entry name" value="Ribosomal proteins L15p and L18e"/>
    <property type="match status" value="1"/>
</dbReference>
<proteinExistence type="inferred from homology"/>
<dbReference type="PANTHER" id="PTHR12934">
    <property type="entry name" value="50S RIBOSOMAL PROTEIN L15"/>
    <property type="match status" value="1"/>
</dbReference>
<sequence length="149" mass="15845">MLDLSSLRPAPGSRREPVRKGRGIGSGLGKTAGRGQKGQKARSGGGVRPGFEGGQMPLVRRMPKRGFRNPFRQEFVVVNVEKLNRFPDGTVVTSELLREAGLVKKRGPVKILGSGELKRSLTVRVEAVSKGAAAKIEAAGGKIEVEATC</sequence>
<dbReference type="AlphaFoldDB" id="A0A3D8P3S7"/>
<evidence type="ECO:0000256" key="3">
    <source>
        <dbReference type="ARBA" id="ARBA00023274"/>
    </source>
</evidence>
<dbReference type="GO" id="GO:0019843">
    <property type="term" value="F:rRNA binding"/>
    <property type="evidence" value="ECO:0007669"/>
    <property type="project" value="UniProtKB-UniRule"/>
</dbReference>
<dbReference type="Gene3D" id="3.100.10.10">
    <property type="match status" value="1"/>
</dbReference>
<dbReference type="GO" id="GO:0003735">
    <property type="term" value="F:structural constituent of ribosome"/>
    <property type="evidence" value="ECO:0007669"/>
    <property type="project" value="InterPro"/>
</dbReference>
<comment type="caution">
    <text evidence="8">The sequence shown here is derived from an EMBL/GenBank/DDBJ whole genome shotgun (WGS) entry which is preliminary data.</text>
</comment>
<keyword evidence="4" id="KW-0694">RNA-binding</keyword>
<dbReference type="HAMAP" id="MF_01341">
    <property type="entry name" value="Ribosomal_uL15"/>
    <property type="match status" value="1"/>
</dbReference>
<feature type="compositionally biased region" description="Gly residues" evidence="6">
    <location>
        <begin position="23"/>
        <end position="36"/>
    </location>
</feature>
<evidence type="ECO:0000256" key="4">
    <source>
        <dbReference type="HAMAP-Rule" id="MF_01341"/>
    </source>
</evidence>
<dbReference type="EMBL" id="QSLN01000005">
    <property type="protein sequence ID" value="RDV83465.1"/>
    <property type="molecule type" value="Genomic_DNA"/>
</dbReference>
<evidence type="ECO:0000313" key="9">
    <source>
        <dbReference type="Proteomes" id="UP000256329"/>
    </source>
</evidence>